<dbReference type="EMBL" id="RAPE01000003">
    <property type="protein sequence ID" value="RKF13975.1"/>
    <property type="molecule type" value="Genomic_DNA"/>
</dbReference>
<dbReference type="GO" id="GO:0005737">
    <property type="term" value="C:cytoplasm"/>
    <property type="evidence" value="ECO:0007669"/>
    <property type="project" value="UniProtKB-SubCell"/>
</dbReference>
<protein>
    <recommendedName>
        <fullName evidence="2">RTX toxin-activating lysine-acyltransferase</fullName>
        <ecNumber evidence="2">2.3.1.-</ecNumber>
    </recommendedName>
</protein>
<proteinExistence type="inferred from homology"/>
<dbReference type="InterPro" id="IPR003996">
    <property type="entry name" value="RTX_toxin-activating_protC_bac"/>
</dbReference>
<evidence type="ECO:0000313" key="4">
    <source>
        <dbReference type="Proteomes" id="UP000281128"/>
    </source>
</evidence>
<dbReference type="Proteomes" id="UP000281128">
    <property type="component" value="Unassembled WGS sequence"/>
</dbReference>
<dbReference type="GO" id="GO:0016746">
    <property type="term" value="F:acyltransferase activity"/>
    <property type="evidence" value="ECO:0007669"/>
    <property type="project" value="UniProtKB-UniRule"/>
</dbReference>
<keyword evidence="4" id="KW-1185">Reference proteome</keyword>
<dbReference type="OrthoDB" id="5431564at2"/>
<dbReference type="RefSeq" id="WP_121167367.1">
    <property type="nucleotide sequence ID" value="NZ_RAPE01000003.1"/>
</dbReference>
<comment type="subcellular location">
    <subcellularLocation>
        <location evidence="2">Cytoplasm</location>
    </subcellularLocation>
</comment>
<dbReference type="EC" id="2.3.1.-" evidence="2"/>
<gene>
    <name evidence="3" type="ORF">D6850_12380</name>
</gene>
<evidence type="ECO:0000256" key="2">
    <source>
        <dbReference type="RuleBase" id="RU368102"/>
    </source>
</evidence>
<reference evidence="3 4" key="1">
    <citation type="submission" date="2018-09" db="EMBL/GenBank/DDBJ databases">
        <title>Roseovarius spongiae sp. nov., isolated from a marine sponge.</title>
        <authorList>
            <person name="Zhuang L."/>
            <person name="Luo L."/>
        </authorList>
    </citation>
    <scope>NUCLEOTIDE SEQUENCE [LARGE SCALE GENOMIC DNA]</scope>
    <source>
        <strain evidence="3 4">HN-E21</strain>
    </source>
</reference>
<name>A0A3A8B2M7_9RHOB</name>
<keyword evidence="2 3" id="KW-0808">Transferase</keyword>
<keyword evidence="2" id="KW-0963">Cytoplasm</keyword>
<dbReference type="Pfam" id="PF02794">
    <property type="entry name" value="HlyC"/>
    <property type="match status" value="1"/>
</dbReference>
<dbReference type="GO" id="GO:0031640">
    <property type="term" value="P:killing of cells of another organism"/>
    <property type="evidence" value="ECO:0007669"/>
    <property type="project" value="UniProtKB-KW"/>
</dbReference>
<comment type="function">
    <text evidence="2">Involved in fatty acylation of protoxin at internal lysine residues, thereby converting it to the active toxin.</text>
</comment>
<evidence type="ECO:0000256" key="1">
    <source>
        <dbReference type="ARBA" id="ARBA00005686"/>
    </source>
</evidence>
<organism evidence="3 4">
    <name type="scientific">Roseovarius spongiae</name>
    <dbReference type="NCBI Taxonomy" id="2320272"/>
    <lineage>
        <taxon>Bacteria</taxon>
        <taxon>Pseudomonadati</taxon>
        <taxon>Pseudomonadota</taxon>
        <taxon>Alphaproteobacteria</taxon>
        <taxon>Rhodobacterales</taxon>
        <taxon>Roseobacteraceae</taxon>
        <taxon>Roseovarius</taxon>
    </lineage>
</organism>
<accession>A0A3A8B2M7</accession>
<comment type="caution">
    <text evidence="3">The sequence shown here is derived from an EMBL/GenBank/DDBJ whole genome shotgun (WGS) entry which is preliminary data.</text>
</comment>
<keyword evidence="2" id="KW-0204">Cytolysis</keyword>
<evidence type="ECO:0000313" key="3">
    <source>
        <dbReference type="EMBL" id="RKF13975.1"/>
    </source>
</evidence>
<dbReference type="GO" id="GO:0009404">
    <property type="term" value="P:toxin metabolic process"/>
    <property type="evidence" value="ECO:0007669"/>
    <property type="project" value="UniProtKB-UniRule"/>
</dbReference>
<keyword evidence="2 3" id="KW-0012">Acyltransferase</keyword>
<sequence length="199" mass="22754">MSKHGQEFIQTSLRHLAALRDRAAHDSEGTEPFPSDWFDWPQEMLADLGAMAMLTALGPFHRMRTHAQVIAELETPLRLGQYRIFRTNGHPRAFVTWAGLAPGAERRFAIDHQPLKAHQWNGGASVWIVDLVAPFGHLEQVLDMLAQRPDQRRVRTLWHNRKGTRYRVIEWSREEDGGRIRVASYGVGQFARRLEAGEG</sequence>
<dbReference type="AlphaFoldDB" id="A0A3A8B2M7"/>
<comment type="similarity">
    <text evidence="1 2">Belongs to the RTX toxin acyltransferase family.</text>
</comment>